<dbReference type="GO" id="GO:0016787">
    <property type="term" value="F:hydrolase activity"/>
    <property type="evidence" value="ECO:0007669"/>
    <property type="project" value="UniProtKB-KW"/>
</dbReference>
<evidence type="ECO:0000256" key="2">
    <source>
        <dbReference type="ARBA" id="ARBA00004123"/>
    </source>
</evidence>
<keyword evidence="14" id="KW-1185">Reference proteome</keyword>
<name>A0A1S3KDB6_LINAN</name>
<dbReference type="GO" id="GO:0005634">
    <property type="term" value="C:nucleus"/>
    <property type="evidence" value="ECO:0007669"/>
    <property type="project" value="UniProtKB-SubCell"/>
</dbReference>
<dbReference type="Pfam" id="PF13359">
    <property type="entry name" value="DDE_Tnp_4"/>
    <property type="match status" value="1"/>
</dbReference>
<keyword evidence="6" id="KW-0963">Cytoplasm</keyword>
<dbReference type="PANTHER" id="PTHR22930">
    <property type="match status" value="1"/>
</dbReference>
<evidence type="ECO:0000256" key="12">
    <source>
        <dbReference type="ARBA" id="ARBA00045850"/>
    </source>
</evidence>
<reference evidence="15" key="1">
    <citation type="submission" date="2025-08" db="UniProtKB">
        <authorList>
            <consortium name="RefSeq"/>
        </authorList>
    </citation>
    <scope>IDENTIFICATION</scope>
    <source>
        <tissue evidence="15">Gonads</tissue>
    </source>
</reference>
<evidence type="ECO:0000256" key="10">
    <source>
        <dbReference type="ARBA" id="ARBA00023242"/>
    </source>
</evidence>
<evidence type="ECO:0000256" key="1">
    <source>
        <dbReference type="ARBA" id="ARBA00001968"/>
    </source>
</evidence>
<accession>A0A1S3KDB6</accession>
<dbReference type="InterPro" id="IPR026103">
    <property type="entry name" value="HARBI1_animal"/>
</dbReference>
<keyword evidence="10" id="KW-0539">Nucleus</keyword>
<dbReference type="InParanoid" id="A0A1S3KDB6"/>
<dbReference type="InterPro" id="IPR045249">
    <property type="entry name" value="HARBI1-like"/>
</dbReference>
<evidence type="ECO:0000256" key="9">
    <source>
        <dbReference type="ARBA" id="ARBA00022801"/>
    </source>
</evidence>
<evidence type="ECO:0000313" key="14">
    <source>
        <dbReference type="Proteomes" id="UP000085678"/>
    </source>
</evidence>
<dbReference type="OrthoDB" id="6358932at2759"/>
<dbReference type="PANTHER" id="PTHR22930:SF267">
    <property type="entry name" value="NUCLEASE HARBI1-RELATED"/>
    <property type="match status" value="1"/>
</dbReference>
<evidence type="ECO:0000256" key="3">
    <source>
        <dbReference type="ARBA" id="ARBA00004496"/>
    </source>
</evidence>
<feature type="domain" description="DDE Tnp4" evidence="13">
    <location>
        <begin position="147"/>
        <end position="299"/>
    </location>
</feature>
<proteinExistence type="inferred from homology"/>
<dbReference type="AlphaFoldDB" id="A0A1S3KDB6"/>
<evidence type="ECO:0000256" key="5">
    <source>
        <dbReference type="ARBA" id="ARBA00015519"/>
    </source>
</evidence>
<comment type="cofactor">
    <cofactor evidence="1">
        <name>a divalent metal cation</name>
        <dbReference type="ChEBI" id="CHEBI:60240"/>
    </cofactor>
</comment>
<evidence type="ECO:0000259" key="13">
    <source>
        <dbReference type="Pfam" id="PF13359"/>
    </source>
</evidence>
<dbReference type="RefSeq" id="XP_013420251.1">
    <property type="nucleotide sequence ID" value="XM_013564797.1"/>
</dbReference>
<evidence type="ECO:0000313" key="15">
    <source>
        <dbReference type="RefSeq" id="XP_013420251.1"/>
    </source>
</evidence>
<dbReference type="GO" id="GO:0046872">
    <property type="term" value="F:metal ion binding"/>
    <property type="evidence" value="ECO:0007669"/>
    <property type="project" value="UniProtKB-KW"/>
</dbReference>
<keyword evidence="9" id="KW-0378">Hydrolase</keyword>
<protein>
    <recommendedName>
        <fullName evidence="5">Putative nuclease HARBI1</fullName>
    </recommendedName>
    <alternativeName>
        <fullName evidence="11">Harbinger transposase-derived nuclease</fullName>
    </alternativeName>
</protein>
<comment type="subcellular location">
    <subcellularLocation>
        <location evidence="3">Cytoplasm</location>
    </subcellularLocation>
    <subcellularLocation>
        <location evidence="2">Nucleus</location>
    </subcellularLocation>
</comment>
<keyword evidence="8" id="KW-0479">Metal-binding</keyword>
<evidence type="ECO:0000256" key="11">
    <source>
        <dbReference type="ARBA" id="ARBA00030126"/>
    </source>
</evidence>
<evidence type="ECO:0000256" key="7">
    <source>
        <dbReference type="ARBA" id="ARBA00022722"/>
    </source>
</evidence>
<dbReference type="FunCoup" id="A0A1S3KDB6">
    <property type="interactions" value="2"/>
</dbReference>
<evidence type="ECO:0000256" key="6">
    <source>
        <dbReference type="ARBA" id="ARBA00022490"/>
    </source>
</evidence>
<dbReference type="GO" id="GO:0004518">
    <property type="term" value="F:nuclease activity"/>
    <property type="evidence" value="ECO:0007669"/>
    <property type="project" value="UniProtKB-KW"/>
</dbReference>
<evidence type="ECO:0000256" key="4">
    <source>
        <dbReference type="ARBA" id="ARBA00006958"/>
    </source>
</evidence>
<comment type="function">
    <text evidence="12">Transposase-derived protein that may have nuclease activity. Does not have transposase activity.</text>
</comment>
<dbReference type="GO" id="GO:0005737">
    <property type="term" value="C:cytoplasm"/>
    <property type="evidence" value="ECO:0007669"/>
    <property type="project" value="UniProtKB-SubCell"/>
</dbReference>
<evidence type="ECO:0000256" key="8">
    <source>
        <dbReference type="ARBA" id="ARBA00022723"/>
    </source>
</evidence>
<dbReference type="InterPro" id="IPR027806">
    <property type="entry name" value="HARBI1_dom"/>
</dbReference>
<comment type="similarity">
    <text evidence="4">Belongs to the HARBI1 family.</text>
</comment>
<organism evidence="14 15">
    <name type="scientific">Lingula anatina</name>
    <name type="common">Brachiopod</name>
    <name type="synonym">Lingula unguis</name>
    <dbReference type="NCBI Taxonomy" id="7574"/>
    <lineage>
        <taxon>Eukaryota</taxon>
        <taxon>Metazoa</taxon>
        <taxon>Spiralia</taxon>
        <taxon>Lophotrochozoa</taxon>
        <taxon>Brachiopoda</taxon>
        <taxon>Linguliformea</taxon>
        <taxon>Lingulata</taxon>
        <taxon>Lingulida</taxon>
        <taxon>Linguloidea</taxon>
        <taxon>Lingulidae</taxon>
        <taxon>Lingula</taxon>
    </lineage>
</organism>
<keyword evidence="7" id="KW-0540">Nuclease</keyword>
<dbReference type="Proteomes" id="UP000085678">
    <property type="component" value="Unplaced"/>
</dbReference>
<dbReference type="GeneID" id="106180722"/>
<dbReference type="PRINTS" id="PR02086">
    <property type="entry name" value="PUTNUCHARBI1"/>
</dbReference>
<sequence length="368" mass="40290">MAAYLLLVGRGRNGRRVVAQRRSDPLDSLTDEEVVSRYRLNKRGIQKLVQLRGLERPTKRSKALTPLQQVLTALRFFATGTFQSAIGDLHGISQPAASRAISAVAAAIAASDDAELAVSFPHDPVDVRRTQQEFFRVAGFPRVLGCLDGTMVPILAPHDDEYLYVCRKGFNAINVQAVCDARLLFTNLVCQFPGSTHDSFVWRQSGLGTAFESGDMPPGFILGDSAYVLRPWLMTPKLHVASTADAAYNAAHMKMRNLIERAFGVLKSRFRCLHKSGGCLMHSPEASANIILACCKLHNFCIREGMPDVEVDACVNDCQDVHLGEYPADGDSPLSRFPITVGVGKKLSFSGLPTNKPSQKSYAKIIEI</sequence>
<dbReference type="KEGG" id="lak:106180722"/>
<gene>
    <name evidence="15" type="primary">LOC106180722</name>
</gene>